<evidence type="ECO:0008006" key="4">
    <source>
        <dbReference type="Google" id="ProtNLM"/>
    </source>
</evidence>
<name>M2ZV51_9PROT</name>
<feature type="chain" id="PRO_5004030820" description="HPr kinase" evidence="1">
    <location>
        <begin position="23"/>
        <end position="293"/>
    </location>
</feature>
<feature type="signal peptide" evidence="1">
    <location>
        <begin position="1"/>
        <end position="22"/>
    </location>
</feature>
<dbReference type="Gene3D" id="3.40.50.300">
    <property type="entry name" value="P-loop containing nucleotide triphosphate hydrolases"/>
    <property type="match status" value="1"/>
</dbReference>
<dbReference type="STRING" id="1244869.H261_03743"/>
<dbReference type="SUPFAM" id="SSF53795">
    <property type="entry name" value="PEP carboxykinase-like"/>
    <property type="match status" value="1"/>
</dbReference>
<protein>
    <recommendedName>
        <fullName evidence="4">HPr kinase</fullName>
    </recommendedName>
</protein>
<dbReference type="InterPro" id="IPR027417">
    <property type="entry name" value="P-loop_NTPase"/>
</dbReference>
<dbReference type="eggNOG" id="COG1493">
    <property type="taxonomic scope" value="Bacteria"/>
</dbReference>
<evidence type="ECO:0000256" key="1">
    <source>
        <dbReference type="SAM" id="SignalP"/>
    </source>
</evidence>
<reference evidence="2 3" key="1">
    <citation type="journal article" date="2014" name="Genome Announc.">
        <title>Draft Genome Sequence of Magnetospirillum sp. Strain SO-1, a Freshwater Magnetotactic Bacterium Isolated from the Ol'khovka River, Russia.</title>
        <authorList>
            <person name="Grouzdev D.S."/>
            <person name="Dziuba M.V."/>
            <person name="Sukhacheva M.S."/>
            <person name="Mardanov A.V."/>
            <person name="Beletskiy A.V."/>
            <person name="Kuznetsov B.B."/>
            <person name="Skryabin K.G."/>
        </authorList>
    </citation>
    <scope>NUCLEOTIDE SEQUENCE [LARGE SCALE GENOMIC DNA]</scope>
    <source>
        <strain evidence="2 3">SO-1</strain>
    </source>
</reference>
<dbReference type="PATRIC" id="fig|1244869.3.peg.745"/>
<dbReference type="AlphaFoldDB" id="M2ZV51"/>
<dbReference type="RefSeq" id="WP_008614447.1">
    <property type="nucleotide sequence ID" value="NZ_AONQ01000006.1"/>
</dbReference>
<keyword evidence="1" id="KW-0732">Signal</keyword>
<organism evidence="2 3">
    <name type="scientific">Paramagnetospirillum caucaseum</name>
    <dbReference type="NCBI Taxonomy" id="1244869"/>
    <lineage>
        <taxon>Bacteria</taxon>
        <taxon>Pseudomonadati</taxon>
        <taxon>Pseudomonadota</taxon>
        <taxon>Alphaproteobacteria</taxon>
        <taxon>Rhodospirillales</taxon>
        <taxon>Magnetospirillaceae</taxon>
        <taxon>Paramagnetospirillum</taxon>
    </lineage>
</organism>
<accession>M2ZV51</accession>
<evidence type="ECO:0000313" key="2">
    <source>
        <dbReference type="EMBL" id="EME71277.1"/>
    </source>
</evidence>
<evidence type="ECO:0000313" key="3">
    <source>
        <dbReference type="Proteomes" id="UP000011744"/>
    </source>
</evidence>
<gene>
    <name evidence="2" type="ORF">H261_03743</name>
</gene>
<comment type="caution">
    <text evidence="2">The sequence shown here is derived from an EMBL/GenBank/DDBJ whole genome shotgun (WGS) entry which is preliminary data.</text>
</comment>
<keyword evidence="3" id="KW-1185">Reference proteome</keyword>
<dbReference type="EMBL" id="AONQ01000006">
    <property type="protein sequence ID" value="EME71277.1"/>
    <property type="molecule type" value="Genomic_DNA"/>
</dbReference>
<proteinExistence type="predicted"/>
<sequence length="293" mass="31121">MSFAYMAYGLHLSLPFSCPSLLAVDGASPLDLSVVEGVVPQALSAPTLRTPRYDAAPGLFLWKGDPRGGRFLVEGGQRVTVERNEASEDGRLAFHFIHSILAAVMRQRGHLVLHGNAAVGPRGVSVLCGRSGAGKSTTHQALLDAGWKTLSDDVTVLAARPDGGFAVLPGNNHVSMCLDAAERLGKNIASLPRNPCQAKKVTLPAPDMGTLAPLAEIVILDAWDDDRVESIPLIGAEKFAALHDCIYGPLLPEELGDHFTVFSAVAGGVPMRRVCRPNGTWTIAAIMSEICRD</sequence>
<dbReference type="Proteomes" id="UP000011744">
    <property type="component" value="Unassembled WGS sequence"/>
</dbReference>
<dbReference type="OrthoDB" id="3213869at2"/>